<feature type="domain" description="Dienelactone hydrolase" evidence="2">
    <location>
        <begin position="118"/>
        <end position="230"/>
    </location>
</feature>
<dbReference type="InterPro" id="IPR050261">
    <property type="entry name" value="FrsA_esterase"/>
</dbReference>
<sequence length="252" mass="26695">MTAALYARGAGGPSECAAEYAMDARHQDTTGETTETTVYVPLTGATRLDGDLILPEHADRVVLFAHGSGSSRFSPRNRAVARALQRGGLGTLLLDLLTRGEERVDEVTAEYRFDIPLLGRRVTAAIDWLEAYPQTAGLPLGLFGASTGAAAALIAAAERPGRVTAVVSRGGRPDLAGEALARVRAPVLLIVGGRDQQVLELNRQAAGLLSAPHRVEVVPGATHLFAEGDTLQRAALKARDWFLRPGEQGLDM</sequence>
<evidence type="ECO:0000313" key="3">
    <source>
        <dbReference type="EMBL" id="MBS2961549.1"/>
    </source>
</evidence>
<dbReference type="Pfam" id="PF01738">
    <property type="entry name" value="DLH"/>
    <property type="match status" value="1"/>
</dbReference>
<dbReference type="PANTHER" id="PTHR22946">
    <property type="entry name" value="DIENELACTONE HYDROLASE DOMAIN-CONTAINING PROTEIN-RELATED"/>
    <property type="match status" value="1"/>
</dbReference>
<dbReference type="SUPFAM" id="SSF53474">
    <property type="entry name" value="alpha/beta-Hydrolases"/>
    <property type="match status" value="1"/>
</dbReference>
<comment type="similarity">
    <text evidence="1">Belongs to the AB hydrolase superfamily.</text>
</comment>
<dbReference type="InterPro" id="IPR002925">
    <property type="entry name" value="Dienelactn_hydro"/>
</dbReference>
<reference evidence="3" key="1">
    <citation type="submission" date="2021-04" db="EMBL/GenBank/DDBJ databases">
        <title>Genome based classification of Actinospica acidithermotolerans sp. nov., an actinobacterium isolated from an Indonesian hot spring.</title>
        <authorList>
            <person name="Kusuma A.B."/>
            <person name="Putra K.E."/>
            <person name="Nafisah S."/>
            <person name="Loh J."/>
            <person name="Nouioui I."/>
            <person name="Goodfellow M."/>
        </authorList>
    </citation>
    <scope>NUCLEOTIDE SEQUENCE</scope>
    <source>
        <strain evidence="3">DSM 45618</strain>
    </source>
</reference>
<name>A0A8J7WL79_9ACTN</name>
<gene>
    <name evidence="3" type="ORF">KGA66_00725</name>
</gene>
<dbReference type="GO" id="GO:0016787">
    <property type="term" value="F:hydrolase activity"/>
    <property type="evidence" value="ECO:0007669"/>
    <property type="project" value="UniProtKB-KW"/>
</dbReference>
<dbReference type="Gene3D" id="3.40.50.1820">
    <property type="entry name" value="alpha/beta hydrolase"/>
    <property type="match status" value="1"/>
</dbReference>
<comment type="caution">
    <text evidence="3">The sequence shown here is derived from an EMBL/GenBank/DDBJ whole genome shotgun (WGS) entry which is preliminary data.</text>
</comment>
<keyword evidence="3" id="KW-0378">Hydrolase</keyword>
<evidence type="ECO:0000313" key="4">
    <source>
        <dbReference type="Proteomes" id="UP000677913"/>
    </source>
</evidence>
<evidence type="ECO:0000259" key="2">
    <source>
        <dbReference type="Pfam" id="PF01738"/>
    </source>
</evidence>
<dbReference type="EMBL" id="JAGSXH010000001">
    <property type="protein sequence ID" value="MBS2961549.1"/>
    <property type="molecule type" value="Genomic_DNA"/>
</dbReference>
<dbReference type="InterPro" id="IPR029058">
    <property type="entry name" value="AB_hydrolase_fold"/>
</dbReference>
<keyword evidence="4" id="KW-1185">Reference proteome</keyword>
<dbReference type="Proteomes" id="UP000677913">
    <property type="component" value="Unassembled WGS sequence"/>
</dbReference>
<dbReference type="AlphaFoldDB" id="A0A8J7WL79"/>
<organism evidence="3 4">
    <name type="scientific">Actinocrinis puniceicyclus</name>
    <dbReference type="NCBI Taxonomy" id="977794"/>
    <lineage>
        <taxon>Bacteria</taxon>
        <taxon>Bacillati</taxon>
        <taxon>Actinomycetota</taxon>
        <taxon>Actinomycetes</taxon>
        <taxon>Catenulisporales</taxon>
        <taxon>Actinospicaceae</taxon>
        <taxon>Actinocrinis</taxon>
    </lineage>
</organism>
<evidence type="ECO:0000256" key="1">
    <source>
        <dbReference type="ARBA" id="ARBA00008645"/>
    </source>
</evidence>
<accession>A0A8J7WL79</accession>
<protein>
    <submittedName>
        <fullName evidence="3">Dienelactone hydrolase family protein</fullName>
    </submittedName>
</protein>
<proteinExistence type="inferred from homology"/>